<dbReference type="SUPFAM" id="SSF52279">
    <property type="entry name" value="Beta-D-glucan exohydrolase, C-terminal domain"/>
    <property type="match status" value="1"/>
</dbReference>
<gene>
    <name evidence="6" type="ORF">LK10_07685</name>
</gene>
<proteinExistence type="inferred from homology"/>
<keyword evidence="7" id="KW-1185">Reference proteome</keyword>
<dbReference type="InterPro" id="IPR026891">
    <property type="entry name" value="Fn3-like"/>
</dbReference>
<name>A0A0B2APY9_9MICC</name>
<dbReference type="Gene3D" id="2.60.40.10">
    <property type="entry name" value="Immunoglobulins"/>
    <property type="match status" value="1"/>
</dbReference>
<dbReference type="SMART" id="SM01217">
    <property type="entry name" value="Fn3_like"/>
    <property type="match status" value="1"/>
</dbReference>
<dbReference type="Gene3D" id="2.60.120.260">
    <property type="entry name" value="Galactose-binding domain-like"/>
    <property type="match status" value="1"/>
</dbReference>
<dbReference type="PRINTS" id="PR00133">
    <property type="entry name" value="GLHYDRLASE3"/>
</dbReference>
<dbReference type="PANTHER" id="PTHR42715:SF10">
    <property type="entry name" value="BETA-GLUCOSIDASE"/>
    <property type="match status" value="1"/>
</dbReference>
<evidence type="ECO:0000256" key="1">
    <source>
        <dbReference type="ARBA" id="ARBA00005336"/>
    </source>
</evidence>
<evidence type="ECO:0000313" key="7">
    <source>
        <dbReference type="Proteomes" id="UP000030982"/>
    </source>
</evidence>
<dbReference type="STRING" id="1338436.LK10_07685"/>
<dbReference type="InterPro" id="IPR013783">
    <property type="entry name" value="Ig-like_fold"/>
</dbReference>
<dbReference type="PANTHER" id="PTHR42715">
    <property type="entry name" value="BETA-GLUCOSIDASE"/>
    <property type="match status" value="1"/>
</dbReference>
<comment type="similarity">
    <text evidence="1">Belongs to the glycosyl hydrolase 3 family.</text>
</comment>
<comment type="function">
    <text evidence="3">Catalyzes the hydrolysis of a non-reducing terminal alpha-L-arabinopyranosidic linkage in ginsenoside Rb2 (alpha-L-arabinopyranosyl-(1-&gt;6)-alpha-D-glucopyranosyl) to release alpha-D-glucopyranosyl (Rd). It is not able to hydrolyze alpha-L-arabinofuranosyl-(1-&gt;6)-alpha-D-glucopyranosyl (Rc).</text>
</comment>
<organism evidence="6 7">
    <name type="scientific">Sinomonas humi</name>
    <dbReference type="NCBI Taxonomy" id="1338436"/>
    <lineage>
        <taxon>Bacteria</taxon>
        <taxon>Bacillati</taxon>
        <taxon>Actinomycetota</taxon>
        <taxon>Actinomycetes</taxon>
        <taxon>Micrococcales</taxon>
        <taxon>Micrococcaceae</taxon>
        <taxon>Sinomonas</taxon>
    </lineage>
</organism>
<dbReference type="InterPro" id="IPR002772">
    <property type="entry name" value="Glyco_hydro_3_C"/>
</dbReference>
<evidence type="ECO:0000256" key="2">
    <source>
        <dbReference type="ARBA" id="ARBA00022801"/>
    </source>
</evidence>
<reference evidence="6 7" key="1">
    <citation type="submission" date="2014-09" db="EMBL/GenBank/DDBJ databases">
        <title>Genome sequence of Sinomonas sp. MUSC 117.</title>
        <authorList>
            <person name="Lee L.-H."/>
        </authorList>
    </citation>
    <scope>NUCLEOTIDE SEQUENCE [LARGE SCALE GENOMIC DNA]</scope>
    <source>
        <strain evidence="6 7">MUSC 117</strain>
    </source>
</reference>
<dbReference type="InterPro" id="IPR001764">
    <property type="entry name" value="Glyco_hydro_3_N"/>
</dbReference>
<dbReference type="RefSeq" id="WP_043121908.1">
    <property type="nucleotide sequence ID" value="NZ_JTDL01000089.1"/>
</dbReference>
<dbReference type="InterPro" id="IPR017853">
    <property type="entry name" value="GH"/>
</dbReference>
<evidence type="ECO:0000259" key="5">
    <source>
        <dbReference type="SMART" id="SM01217"/>
    </source>
</evidence>
<dbReference type="Proteomes" id="UP000030982">
    <property type="component" value="Unassembled WGS sequence"/>
</dbReference>
<feature type="domain" description="Fibronectin type III-like" evidence="5">
    <location>
        <begin position="742"/>
        <end position="812"/>
    </location>
</feature>
<dbReference type="SUPFAM" id="SSF51445">
    <property type="entry name" value="(Trans)glycosidases"/>
    <property type="match status" value="1"/>
</dbReference>
<dbReference type="Pfam" id="PF00933">
    <property type="entry name" value="Glyco_hydro_3"/>
    <property type="match status" value="1"/>
</dbReference>
<dbReference type="AlphaFoldDB" id="A0A0B2APY9"/>
<dbReference type="GO" id="GO:0008422">
    <property type="term" value="F:beta-glucosidase activity"/>
    <property type="evidence" value="ECO:0007669"/>
    <property type="project" value="UniProtKB-ARBA"/>
</dbReference>
<dbReference type="OrthoDB" id="3187421at2"/>
<dbReference type="InterPro" id="IPR036881">
    <property type="entry name" value="Glyco_hydro_3_C_sf"/>
</dbReference>
<dbReference type="GO" id="GO:0005975">
    <property type="term" value="P:carbohydrate metabolic process"/>
    <property type="evidence" value="ECO:0007669"/>
    <property type="project" value="InterPro"/>
</dbReference>
<dbReference type="FunFam" id="2.60.40.10:FF:000495">
    <property type="entry name" value="Periplasmic beta-glucosidase"/>
    <property type="match status" value="1"/>
</dbReference>
<dbReference type="Pfam" id="PF01915">
    <property type="entry name" value="Glyco_hydro_3_C"/>
    <property type="match status" value="1"/>
</dbReference>
<dbReference type="InterPro" id="IPR036962">
    <property type="entry name" value="Glyco_hydro_3_N_sf"/>
</dbReference>
<evidence type="ECO:0000256" key="4">
    <source>
        <dbReference type="ARBA" id="ARBA00074219"/>
    </source>
</evidence>
<dbReference type="Gene3D" id="3.40.50.1700">
    <property type="entry name" value="Glycoside hydrolase family 3 C-terminal domain"/>
    <property type="match status" value="1"/>
</dbReference>
<dbReference type="Gene3D" id="3.20.20.300">
    <property type="entry name" value="Glycoside hydrolase, family 3, N-terminal domain"/>
    <property type="match status" value="1"/>
</dbReference>
<protein>
    <recommendedName>
        <fullName evidence="4">Exo-alpha-(1-&gt;6)-L-arabinopyranosidase</fullName>
    </recommendedName>
</protein>
<sequence>MTDLLDEQESRNQPSEASLRERIARLILEEKVRLLTGSSFWSIEAEPKAGFRRFVVSDGPVGVRGETWDDRDWSANGPSPTAIAATWDPELVERIGHAMGAEARRKGVDVILAPTVNLHRTPVGGRHFECYSEDPLLTGAIGAAWVRGVQGQGVGTCVKHFVANDQETERMGVDNIVDERTLRELYLAPFERIEREAQPWSYMAAYNKVNGTSMTESPLLDDVLKGEWASDALVMSDWFATRSTEESANAGLDLVMPGPDSPWGQALVDAVRAGRVDEAKIDEKLLRLFRLAARTGKLEGFDGTEAQPVSEEQMDGLLREAAAAGFVLVKNDDDVLPLRDVTSLAVVGPNAVRGRIAGGGSASVMPKHVVHPAEALTAALPDATVRTALGARSTERVGILEGSAAQLPDGSGSGMLVEFPDADGAVLASEQRRIGQFVWMGDFAPGIPADRVATVRTTTRVTARDSGTHRLGASGVGHITVALDGEVVADENVRLREGADIVEGLMLPPQLLVERELGEGESVLLTTTFSAVADPVTGAHFWATLVNGEGPHGTDDEEIAAAVELARSSDAAVVVVGTTEEVESEGYDRESLALPGRQDELVEAVIEANPNTVVVVNAGAPVLMPWLEKAKAVLLVWFPGQQMGAALADVLTGAVEPGGHMPTTWPAEGAIVQPQNIPADGTVRYDEGLDIGYKAYLRRGIEPAVPFGHGLGYTTWRLSEAEVRGETVSVSVTNSGDRAGAQVVQVYVSRPDSAVERPAAWLAAFAKVALGPGETRRIEIPIPDRAFEHWDSDAHAWAVEPGEFTVEVGASVADRTRAGFVRR</sequence>
<dbReference type="Pfam" id="PF14310">
    <property type="entry name" value="Fn3-like"/>
    <property type="match status" value="1"/>
</dbReference>
<dbReference type="InterPro" id="IPR050288">
    <property type="entry name" value="Cellulose_deg_GH3"/>
</dbReference>
<evidence type="ECO:0000313" key="6">
    <source>
        <dbReference type="EMBL" id="KHL03928.1"/>
    </source>
</evidence>
<keyword evidence="2" id="KW-0378">Hydrolase</keyword>
<evidence type="ECO:0000256" key="3">
    <source>
        <dbReference type="ARBA" id="ARBA00058905"/>
    </source>
</evidence>
<accession>A0A0B2APY9</accession>
<dbReference type="EMBL" id="JTDL01000089">
    <property type="protein sequence ID" value="KHL03928.1"/>
    <property type="molecule type" value="Genomic_DNA"/>
</dbReference>
<comment type="caution">
    <text evidence="6">The sequence shown here is derived from an EMBL/GenBank/DDBJ whole genome shotgun (WGS) entry which is preliminary data.</text>
</comment>